<dbReference type="EMBL" id="WKFB01000338">
    <property type="protein sequence ID" value="KAF6726246.1"/>
    <property type="molecule type" value="Genomic_DNA"/>
</dbReference>
<feature type="region of interest" description="Disordered" evidence="1">
    <location>
        <begin position="1"/>
        <end position="52"/>
    </location>
</feature>
<evidence type="ECO:0000256" key="1">
    <source>
        <dbReference type="SAM" id="MobiDB-lite"/>
    </source>
</evidence>
<comment type="caution">
    <text evidence="2">The sequence shown here is derived from an EMBL/GenBank/DDBJ whole genome shotgun (WGS) entry which is preliminary data.</text>
</comment>
<evidence type="ECO:0000313" key="3">
    <source>
        <dbReference type="Proteomes" id="UP000646548"/>
    </source>
</evidence>
<reference evidence="2" key="1">
    <citation type="journal article" name="BMC Genomics">
        <title>Long-read sequencing and de novo genome assembly of marine medaka (Oryzias melastigma).</title>
        <authorList>
            <person name="Liang P."/>
            <person name="Saqib H.S.A."/>
            <person name="Ni X."/>
            <person name="Shen Y."/>
        </authorList>
    </citation>
    <scope>NUCLEOTIDE SEQUENCE</scope>
    <source>
        <strain evidence="2">Bigg-433</strain>
    </source>
</reference>
<feature type="compositionally biased region" description="Polar residues" evidence="1">
    <location>
        <begin position="24"/>
        <end position="34"/>
    </location>
</feature>
<dbReference type="Proteomes" id="UP000646548">
    <property type="component" value="Unassembled WGS sequence"/>
</dbReference>
<protein>
    <submittedName>
        <fullName evidence="2">Uncharacterized protein</fullName>
    </submittedName>
</protein>
<dbReference type="AlphaFoldDB" id="A0A834F9F7"/>
<gene>
    <name evidence="2" type="ORF">FQA47_019228</name>
</gene>
<accession>A0A834F9F7</accession>
<evidence type="ECO:0000313" key="2">
    <source>
        <dbReference type="EMBL" id="KAF6726246.1"/>
    </source>
</evidence>
<name>A0A834F9F7_ORYME</name>
<proteinExistence type="predicted"/>
<sequence>MEKLQKATKFGRQQHTHVMVDAQKPSQDSGSENQLDADPVRDEPPEGSPAPRLGTHRLCCSLFYSVQLVVVQQYSTAVSMPRAFQFHEGLPLKALHEYSSNEELLPNLRTFKTNVNKAEAAPLRFTLTEAARSPSVERARRACG</sequence>
<organism evidence="2 3">
    <name type="scientific">Oryzias melastigma</name>
    <name type="common">Marine medaka</name>
    <dbReference type="NCBI Taxonomy" id="30732"/>
    <lineage>
        <taxon>Eukaryota</taxon>
        <taxon>Metazoa</taxon>
        <taxon>Chordata</taxon>
        <taxon>Craniata</taxon>
        <taxon>Vertebrata</taxon>
        <taxon>Euteleostomi</taxon>
        <taxon>Actinopterygii</taxon>
        <taxon>Neopterygii</taxon>
        <taxon>Teleostei</taxon>
        <taxon>Neoteleostei</taxon>
        <taxon>Acanthomorphata</taxon>
        <taxon>Ovalentaria</taxon>
        <taxon>Atherinomorphae</taxon>
        <taxon>Beloniformes</taxon>
        <taxon>Adrianichthyidae</taxon>
        <taxon>Oryziinae</taxon>
        <taxon>Oryzias</taxon>
    </lineage>
</organism>